<dbReference type="InterPro" id="IPR020904">
    <property type="entry name" value="Sc_DH/Rdtase_CS"/>
</dbReference>
<keyword evidence="2" id="KW-0560">Oxidoreductase</keyword>
<proteinExistence type="inferred from homology"/>
<dbReference type="InterPro" id="IPR002347">
    <property type="entry name" value="SDR_fam"/>
</dbReference>
<name>A0ABN2RCE7_9ACTN</name>
<dbReference type="Gene3D" id="3.40.50.720">
    <property type="entry name" value="NAD(P)-binding Rossmann-like Domain"/>
    <property type="match status" value="1"/>
</dbReference>
<evidence type="ECO:0000256" key="2">
    <source>
        <dbReference type="ARBA" id="ARBA00023002"/>
    </source>
</evidence>
<dbReference type="PRINTS" id="PR00081">
    <property type="entry name" value="GDHRDH"/>
</dbReference>
<dbReference type="Pfam" id="PF00106">
    <property type="entry name" value="adh_short"/>
    <property type="match status" value="1"/>
</dbReference>
<dbReference type="EMBL" id="BAAAQM010000012">
    <property type="protein sequence ID" value="GAA1967026.1"/>
    <property type="molecule type" value="Genomic_DNA"/>
</dbReference>
<evidence type="ECO:0000256" key="1">
    <source>
        <dbReference type="ARBA" id="ARBA00006484"/>
    </source>
</evidence>
<evidence type="ECO:0000313" key="3">
    <source>
        <dbReference type="EMBL" id="GAA1967026.1"/>
    </source>
</evidence>
<dbReference type="PROSITE" id="PS00061">
    <property type="entry name" value="ADH_SHORT"/>
    <property type="match status" value="1"/>
</dbReference>
<dbReference type="PANTHER" id="PTHR43477">
    <property type="entry name" value="DIHYDROANTICAPSIN 7-DEHYDROGENASE"/>
    <property type="match status" value="1"/>
</dbReference>
<organism evidence="3 4">
    <name type="scientific">Catenulispora subtropica</name>
    <dbReference type="NCBI Taxonomy" id="450798"/>
    <lineage>
        <taxon>Bacteria</taxon>
        <taxon>Bacillati</taxon>
        <taxon>Actinomycetota</taxon>
        <taxon>Actinomycetes</taxon>
        <taxon>Catenulisporales</taxon>
        <taxon>Catenulisporaceae</taxon>
        <taxon>Catenulispora</taxon>
    </lineage>
</organism>
<dbReference type="SUPFAM" id="SSF51735">
    <property type="entry name" value="NAD(P)-binding Rossmann-fold domains"/>
    <property type="match status" value="1"/>
</dbReference>
<dbReference type="RefSeq" id="WP_344657253.1">
    <property type="nucleotide sequence ID" value="NZ_BAAAQM010000012.1"/>
</dbReference>
<dbReference type="PANTHER" id="PTHR43477:SF1">
    <property type="entry name" value="DIHYDROANTICAPSIN 7-DEHYDROGENASE"/>
    <property type="match status" value="1"/>
</dbReference>
<comment type="similarity">
    <text evidence="1">Belongs to the short-chain dehydrogenases/reductases (SDR) family.</text>
</comment>
<gene>
    <name evidence="3" type="ORF">GCM10009838_26260</name>
</gene>
<dbReference type="InterPro" id="IPR036291">
    <property type="entry name" value="NAD(P)-bd_dom_sf"/>
</dbReference>
<accession>A0ABN2RCE7</accession>
<protein>
    <submittedName>
        <fullName evidence="3">SDR family oxidoreductase</fullName>
    </submittedName>
</protein>
<evidence type="ECO:0000313" key="4">
    <source>
        <dbReference type="Proteomes" id="UP001499854"/>
    </source>
</evidence>
<sequence>MSLNQESVVVVAGAGGGAGGAVVRALTAAGATVIGIDTTTEHAERAAAEAVAPGRAVPAVVDLLDVDATRAFAEGVLKEYGRVDGLIHLVGGWRGSKTFGETNLEDWDLLHRLLIQTTQHTSLAFAEPLAASGDGRFVLISATAASAPTAGNAAYGAAKAAAEAWTLALADSFGKDGHGAAAVILVVKALLTDAMREAKPEGKFPGYTHVDDLAAEIVKLWTLPAAEVNGTRVRLAP</sequence>
<keyword evidence="4" id="KW-1185">Reference proteome</keyword>
<comment type="caution">
    <text evidence="3">The sequence shown here is derived from an EMBL/GenBank/DDBJ whole genome shotgun (WGS) entry which is preliminary data.</text>
</comment>
<reference evidence="4" key="1">
    <citation type="journal article" date="2019" name="Int. J. Syst. Evol. Microbiol.">
        <title>The Global Catalogue of Microorganisms (GCM) 10K type strain sequencing project: providing services to taxonomists for standard genome sequencing and annotation.</title>
        <authorList>
            <consortium name="The Broad Institute Genomics Platform"/>
            <consortium name="The Broad Institute Genome Sequencing Center for Infectious Disease"/>
            <person name="Wu L."/>
            <person name="Ma J."/>
        </authorList>
    </citation>
    <scope>NUCLEOTIDE SEQUENCE [LARGE SCALE GENOMIC DNA]</scope>
    <source>
        <strain evidence="4">JCM 16013</strain>
    </source>
</reference>
<dbReference type="Proteomes" id="UP001499854">
    <property type="component" value="Unassembled WGS sequence"/>
</dbReference>
<dbReference type="InterPro" id="IPR051122">
    <property type="entry name" value="SDR_DHRS6-like"/>
</dbReference>